<evidence type="ECO:0000313" key="1">
    <source>
        <dbReference type="EMBL" id="AVP49635.1"/>
    </source>
</evidence>
<gene>
    <name evidence="1" type="ORF">C5T88_03615</name>
</gene>
<proteinExistence type="predicted"/>
<protein>
    <submittedName>
        <fullName evidence="1">Uncharacterized protein</fullName>
    </submittedName>
</protein>
<reference evidence="2" key="1">
    <citation type="submission" date="2018-02" db="EMBL/GenBank/DDBJ databases">
        <title>Firefly genomes illuminate parallel origins of bioluminescence in beetles.</title>
        <authorList>
            <person name="Fallon T.R."/>
            <person name="Lower S.E.S."/>
            <person name="Behringer M."/>
            <person name="Weng J.-K."/>
        </authorList>
    </citation>
    <scope>NUCLEOTIDE SEQUENCE [LARGE SCALE GENOMIC DNA]</scope>
</reference>
<sequence length="629" mass="74499">MSYRLDNLKFIDKKNILENVNFEVNDSEFVTIFSGNKKQKKFIKHTLKGETRILSGRYQINNTDLVGAKFVKNKVNFISPDTWFERLVPPRTTLNLSQLFDNHFLRGARTHKNDKKFDYLSFVNSRNDVTEMHLRREIDNTISFFLNKVKHINKTLHKAFIAKIEELNQKHNEKNFSKFYAQIKMLILGYFNLMLSWELDNLSLTFYQVVWDQVYGFKDLRHSCPCEYNVRKSANKELKRVIYKFKYKQPNYMVQKQLRIIAIRILELRVRLIKNHKIIKATKKQIDIEIKKFFIDNKIEKDEQLVTQKYLENWTKTIQDLIEDFKISQRKVLFESIRNDGALSEKQIIHLTHEYHTKVLVGTNKIGNKNEFKILKRHYKKQIEGIYKQATTWTQENLKKLNIKFDWYLKSGFKISSINIIYLKILKAINMNKKNIIFYNIINLLTKNDAKLLMNTIATIKKEHPNLCFINLTDDFVSILDFDQSIYSIDDKNRLTKMMPEKIYSSGVLNSEKPFININLIEYQKVKDGIEFEERFWPVKSSAFEESGKININPFMIKLDEQKGVAGQLILEVLIKASSKFLNRKIWVGVTNSGTKITFYSDKNIEPNKKILIYIQPTAIIVKRKPNDK</sequence>
<evidence type="ECO:0000313" key="2">
    <source>
        <dbReference type="Proteomes" id="UP000239250"/>
    </source>
</evidence>
<dbReference type="RefSeq" id="WP_303662205.1">
    <property type="nucleotide sequence ID" value="NZ_CP027019.1"/>
</dbReference>
<dbReference type="AlphaFoldDB" id="A0A2S0NKV5"/>
<name>A0A2S0NKV5_9MOLU</name>
<dbReference type="Proteomes" id="UP000239250">
    <property type="component" value="Chromosome"/>
</dbReference>
<organism evidence="1 2">
    <name type="scientific">Williamsoniiplasma luminosum</name>
    <dbReference type="NCBI Taxonomy" id="214888"/>
    <lineage>
        <taxon>Bacteria</taxon>
        <taxon>Bacillati</taxon>
        <taxon>Mycoplasmatota</taxon>
        <taxon>Mollicutes</taxon>
        <taxon>Entomoplasmatales</taxon>
        <taxon>Williamsoniiplasma</taxon>
    </lineage>
</organism>
<accession>A0A2S0NKV5</accession>
<dbReference type="EMBL" id="CP027019">
    <property type="protein sequence ID" value="AVP49635.1"/>
    <property type="molecule type" value="Genomic_DNA"/>
</dbReference>